<feature type="region of interest" description="Disordered" evidence="1">
    <location>
        <begin position="1"/>
        <end position="72"/>
    </location>
</feature>
<gene>
    <name evidence="2" type="ORF">PMIN01_08309</name>
</gene>
<dbReference type="EMBL" id="WJXW01000008">
    <property type="protein sequence ID" value="KAF9733966.1"/>
    <property type="molecule type" value="Genomic_DNA"/>
</dbReference>
<proteinExistence type="predicted"/>
<protein>
    <submittedName>
        <fullName evidence="2">Uncharacterized protein</fullName>
    </submittedName>
</protein>
<reference evidence="2" key="1">
    <citation type="journal article" date="2020" name="Mol. Plant Microbe Interact.">
        <title>Genome Sequence of the Biocontrol Agent Coniothyrium minitans strain Conio (IMI 134523).</title>
        <authorList>
            <person name="Patel D."/>
            <person name="Shittu T.A."/>
            <person name="Baroncelli R."/>
            <person name="Muthumeenakshi S."/>
            <person name="Osborne T.H."/>
            <person name="Janganan T.K."/>
            <person name="Sreenivasaprasad S."/>
        </authorList>
    </citation>
    <scope>NUCLEOTIDE SEQUENCE</scope>
    <source>
        <strain evidence="2">Conio</strain>
    </source>
</reference>
<dbReference type="AlphaFoldDB" id="A0A9P6GEW2"/>
<evidence type="ECO:0000313" key="2">
    <source>
        <dbReference type="EMBL" id="KAF9733966.1"/>
    </source>
</evidence>
<keyword evidence="3" id="KW-1185">Reference proteome</keyword>
<organism evidence="2 3">
    <name type="scientific">Paraphaeosphaeria minitans</name>
    <dbReference type="NCBI Taxonomy" id="565426"/>
    <lineage>
        <taxon>Eukaryota</taxon>
        <taxon>Fungi</taxon>
        <taxon>Dikarya</taxon>
        <taxon>Ascomycota</taxon>
        <taxon>Pezizomycotina</taxon>
        <taxon>Dothideomycetes</taxon>
        <taxon>Pleosporomycetidae</taxon>
        <taxon>Pleosporales</taxon>
        <taxon>Massarineae</taxon>
        <taxon>Didymosphaeriaceae</taxon>
        <taxon>Paraphaeosphaeria</taxon>
    </lineage>
</organism>
<evidence type="ECO:0000313" key="3">
    <source>
        <dbReference type="Proteomes" id="UP000756921"/>
    </source>
</evidence>
<evidence type="ECO:0000256" key="1">
    <source>
        <dbReference type="SAM" id="MobiDB-lite"/>
    </source>
</evidence>
<accession>A0A9P6GEW2</accession>
<dbReference type="Proteomes" id="UP000756921">
    <property type="component" value="Unassembled WGS sequence"/>
</dbReference>
<comment type="caution">
    <text evidence="2">The sequence shown here is derived from an EMBL/GenBank/DDBJ whole genome shotgun (WGS) entry which is preliminary data.</text>
</comment>
<name>A0A9P6GEW2_9PLEO</name>
<sequence length="72" mass="7300">MLPRALGVPTSPNTRDPFNITAPVASASLTPTHNPPSPASNTTSKPGDTEDGTERCGANDGGGRRTVGRGDV</sequence>